<dbReference type="GO" id="GO:0008061">
    <property type="term" value="F:chitin binding"/>
    <property type="evidence" value="ECO:0007669"/>
    <property type="project" value="TreeGrafter"/>
</dbReference>
<protein>
    <recommendedName>
        <fullName evidence="2">GH18 domain-containing protein</fullName>
    </recommendedName>
</protein>
<gene>
    <name evidence="3" type="ORF">HPB52_005615</name>
</gene>
<reference evidence="3" key="2">
    <citation type="submission" date="2021-09" db="EMBL/GenBank/DDBJ databases">
        <authorList>
            <person name="Jia N."/>
            <person name="Wang J."/>
            <person name="Shi W."/>
            <person name="Du L."/>
            <person name="Sun Y."/>
            <person name="Zhan W."/>
            <person name="Jiang J."/>
            <person name="Wang Q."/>
            <person name="Zhang B."/>
            <person name="Ji P."/>
            <person name="Sakyi L.B."/>
            <person name="Cui X."/>
            <person name="Yuan T."/>
            <person name="Jiang B."/>
            <person name="Yang W."/>
            <person name="Lam T.T.-Y."/>
            <person name="Chang Q."/>
            <person name="Ding S."/>
            <person name="Wang X."/>
            <person name="Zhu J."/>
            <person name="Ruan X."/>
            <person name="Zhao L."/>
            <person name="Wei J."/>
            <person name="Que T."/>
            <person name="Du C."/>
            <person name="Cheng J."/>
            <person name="Dai P."/>
            <person name="Han X."/>
            <person name="Huang E."/>
            <person name="Gao Y."/>
            <person name="Liu J."/>
            <person name="Shao H."/>
            <person name="Ye R."/>
            <person name="Li L."/>
            <person name="Wei W."/>
            <person name="Wang X."/>
            <person name="Wang C."/>
            <person name="Huo Q."/>
            <person name="Li W."/>
            <person name="Guo W."/>
            <person name="Chen H."/>
            <person name="Chen S."/>
            <person name="Zhou L."/>
            <person name="Zhou L."/>
            <person name="Ni X."/>
            <person name="Tian J."/>
            <person name="Zhou Y."/>
            <person name="Sheng Y."/>
            <person name="Liu T."/>
            <person name="Pan Y."/>
            <person name="Xia L."/>
            <person name="Li J."/>
            <person name="Zhao F."/>
            <person name="Cao W."/>
        </authorList>
    </citation>
    <scope>NUCLEOTIDE SEQUENCE</scope>
    <source>
        <strain evidence="3">Rsan-2018</strain>
        <tissue evidence="3">Larvae</tissue>
    </source>
</reference>
<dbReference type="Pfam" id="PF00704">
    <property type="entry name" value="Glyco_hydro_18"/>
    <property type="match status" value="1"/>
</dbReference>
<dbReference type="VEuPathDB" id="VectorBase:RSAN_046199"/>
<name>A0A9D4SZJ3_RHISA</name>
<sequence length="502" mass="55132">MLSPKVQACVGTKARRRVVWNVAQPSRGPGHGSAAPEHADARCAQDPGHKSSVAAHLVENAGTALAAQTCAMGDSLTREMPIFLFSRDQTTHARNRPRTSNKWADFVNLMTYEFNTYHRLKPWVNHNSPLYPRSPALPYFRRLNVEFSAQLWVKMGLPKSKIMVGIPTFGLSWVLRNPDSWQIGSPATGRDMRNGGYVSFADVSRLQGKATQRKPTTLRAPPLRLHDYRAIPTPTGRRGGDVHLDQWTRPTLTRAIGAAASLPAAKFDRPVLRRRHTGCPARVRPPLNKERVGKALQQEQQRDIEHQPTPSPSSQEIAKQGALSYPPKDGVSTAACKAGDHFGSLATTSDETAFPPFESLQPAKQDSKSRATPGGTSGDKLGEGTSSALGLLPHPVPNLSVNSTDEAEFRRECAYPLRAEMEVKLRALDAGLRREIEAACATLRHEFRDMLNQVVSALRATPNNTVLPFHTLISSRAPPYPPICSSNLSETSCKCARRLPLH</sequence>
<dbReference type="GO" id="GO:0004568">
    <property type="term" value="F:chitinase activity"/>
    <property type="evidence" value="ECO:0007669"/>
    <property type="project" value="TreeGrafter"/>
</dbReference>
<organism evidence="3 4">
    <name type="scientific">Rhipicephalus sanguineus</name>
    <name type="common">Brown dog tick</name>
    <name type="synonym">Ixodes sanguineus</name>
    <dbReference type="NCBI Taxonomy" id="34632"/>
    <lineage>
        <taxon>Eukaryota</taxon>
        <taxon>Metazoa</taxon>
        <taxon>Ecdysozoa</taxon>
        <taxon>Arthropoda</taxon>
        <taxon>Chelicerata</taxon>
        <taxon>Arachnida</taxon>
        <taxon>Acari</taxon>
        <taxon>Parasitiformes</taxon>
        <taxon>Ixodida</taxon>
        <taxon>Ixodoidea</taxon>
        <taxon>Ixodidae</taxon>
        <taxon>Rhipicephalinae</taxon>
        <taxon>Rhipicephalus</taxon>
        <taxon>Rhipicephalus</taxon>
    </lineage>
</organism>
<accession>A0A9D4SZJ3</accession>
<dbReference type="PANTHER" id="PTHR11177:SF390">
    <property type="entry name" value="CHITINASE 11"/>
    <property type="match status" value="1"/>
</dbReference>
<feature type="region of interest" description="Disordered" evidence="1">
    <location>
        <begin position="269"/>
        <end position="328"/>
    </location>
</feature>
<dbReference type="GO" id="GO:0005576">
    <property type="term" value="C:extracellular region"/>
    <property type="evidence" value="ECO:0007669"/>
    <property type="project" value="TreeGrafter"/>
</dbReference>
<dbReference type="AlphaFoldDB" id="A0A9D4SZJ3"/>
<dbReference type="InterPro" id="IPR029070">
    <property type="entry name" value="Chitinase_insertion_sf"/>
</dbReference>
<dbReference type="SUPFAM" id="SSF51445">
    <property type="entry name" value="(Trans)glycosidases"/>
    <property type="match status" value="1"/>
</dbReference>
<reference evidence="3" key="1">
    <citation type="journal article" date="2020" name="Cell">
        <title>Large-Scale Comparative Analyses of Tick Genomes Elucidate Their Genetic Diversity and Vector Capacities.</title>
        <authorList>
            <consortium name="Tick Genome and Microbiome Consortium (TIGMIC)"/>
            <person name="Jia N."/>
            <person name="Wang J."/>
            <person name="Shi W."/>
            <person name="Du L."/>
            <person name="Sun Y."/>
            <person name="Zhan W."/>
            <person name="Jiang J.F."/>
            <person name="Wang Q."/>
            <person name="Zhang B."/>
            <person name="Ji P."/>
            <person name="Bell-Sakyi L."/>
            <person name="Cui X.M."/>
            <person name="Yuan T.T."/>
            <person name="Jiang B.G."/>
            <person name="Yang W.F."/>
            <person name="Lam T.T."/>
            <person name="Chang Q.C."/>
            <person name="Ding S.J."/>
            <person name="Wang X.J."/>
            <person name="Zhu J.G."/>
            <person name="Ruan X.D."/>
            <person name="Zhao L."/>
            <person name="Wei J.T."/>
            <person name="Ye R.Z."/>
            <person name="Que T.C."/>
            <person name="Du C.H."/>
            <person name="Zhou Y.H."/>
            <person name="Cheng J.X."/>
            <person name="Dai P.F."/>
            <person name="Guo W.B."/>
            <person name="Han X.H."/>
            <person name="Huang E.J."/>
            <person name="Li L.F."/>
            <person name="Wei W."/>
            <person name="Gao Y.C."/>
            <person name="Liu J.Z."/>
            <person name="Shao H.Z."/>
            <person name="Wang X."/>
            <person name="Wang C.C."/>
            <person name="Yang T.C."/>
            <person name="Huo Q.B."/>
            <person name="Li W."/>
            <person name="Chen H.Y."/>
            <person name="Chen S.E."/>
            <person name="Zhou L.G."/>
            <person name="Ni X.B."/>
            <person name="Tian J.H."/>
            <person name="Sheng Y."/>
            <person name="Liu T."/>
            <person name="Pan Y.S."/>
            <person name="Xia L.Y."/>
            <person name="Li J."/>
            <person name="Zhao F."/>
            <person name="Cao W.C."/>
        </authorList>
    </citation>
    <scope>NUCLEOTIDE SEQUENCE</scope>
    <source>
        <strain evidence="3">Rsan-2018</strain>
    </source>
</reference>
<feature type="region of interest" description="Disordered" evidence="1">
    <location>
        <begin position="24"/>
        <end position="48"/>
    </location>
</feature>
<dbReference type="Gene3D" id="3.10.50.10">
    <property type="match status" value="1"/>
</dbReference>
<dbReference type="InterPro" id="IPR050314">
    <property type="entry name" value="Glycosyl_Hydrlase_18"/>
</dbReference>
<feature type="domain" description="GH18" evidence="2">
    <location>
        <begin position="101"/>
        <end position="180"/>
    </location>
</feature>
<feature type="compositionally biased region" description="Basic and acidic residues" evidence="1">
    <location>
        <begin position="37"/>
        <end position="48"/>
    </location>
</feature>
<dbReference type="GO" id="GO:0006032">
    <property type="term" value="P:chitin catabolic process"/>
    <property type="evidence" value="ECO:0007669"/>
    <property type="project" value="TreeGrafter"/>
</dbReference>
<evidence type="ECO:0000313" key="4">
    <source>
        <dbReference type="Proteomes" id="UP000821837"/>
    </source>
</evidence>
<evidence type="ECO:0000259" key="2">
    <source>
        <dbReference type="Pfam" id="PF00704"/>
    </source>
</evidence>
<dbReference type="InterPro" id="IPR001223">
    <property type="entry name" value="Glyco_hydro18_cat"/>
</dbReference>
<dbReference type="EMBL" id="JABSTV010001249">
    <property type="protein sequence ID" value="KAH7961213.1"/>
    <property type="molecule type" value="Genomic_DNA"/>
</dbReference>
<dbReference type="Proteomes" id="UP000821837">
    <property type="component" value="Chromosome 3"/>
</dbReference>
<dbReference type="InterPro" id="IPR017853">
    <property type="entry name" value="GH"/>
</dbReference>
<keyword evidence="4" id="KW-1185">Reference proteome</keyword>
<dbReference type="Gene3D" id="3.20.20.80">
    <property type="entry name" value="Glycosidases"/>
    <property type="match status" value="1"/>
</dbReference>
<dbReference type="PANTHER" id="PTHR11177">
    <property type="entry name" value="CHITINASE"/>
    <property type="match status" value="1"/>
</dbReference>
<evidence type="ECO:0000256" key="1">
    <source>
        <dbReference type="SAM" id="MobiDB-lite"/>
    </source>
</evidence>
<feature type="region of interest" description="Disordered" evidence="1">
    <location>
        <begin position="347"/>
        <end position="399"/>
    </location>
</feature>
<comment type="caution">
    <text evidence="3">The sequence shown here is derived from an EMBL/GenBank/DDBJ whole genome shotgun (WGS) entry which is preliminary data.</text>
</comment>
<proteinExistence type="predicted"/>
<dbReference type="GO" id="GO:0005975">
    <property type="term" value="P:carbohydrate metabolic process"/>
    <property type="evidence" value="ECO:0007669"/>
    <property type="project" value="InterPro"/>
</dbReference>
<evidence type="ECO:0000313" key="3">
    <source>
        <dbReference type="EMBL" id="KAH7961213.1"/>
    </source>
</evidence>